<organism evidence="4 5">
    <name type="scientific">Streptomyces drozdowiczii</name>
    <dbReference type="NCBI Taxonomy" id="202862"/>
    <lineage>
        <taxon>Bacteria</taxon>
        <taxon>Bacillati</taxon>
        <taxon>Actinomycetota</taxon>
        <taxon>Actinomycetes</taxon>
        <taxon>Kitasatosporales</taxon>
        <taxon>Streptomycetaceae</taxon>
        <taxon>Streptomyces</taxon>
    </lineage>
</organism>
<proteinExistence type="predicted"/>
<protein>
    <submittedName>
        <fullName evidence="4">Glycosyltransferase</fullName>
        <ecNumber evidence="4">2.4.-.-</ecNumber>
    </submittedName>
</protein>
<name>A0ABY6Q0W9_9ACTN</name>
<dbReference type="GO" id="GO:0016757">
    <property type="term" value="F:glycosyltransferase activity"/>
    <property type="evidence" value="ECO:0007669"/>
    <property type="project" value="UniProtKB-KW"/>
</dbReference>
<dbReference type="PANTHER" id="PTHR43685:SF3">
    <property type="entry name" value="SLR2126 PROTEIN"/>
    <property type="match status" value="1"/>
</dbReference>
<gene>
    <name evidence="4" type="ORF">NEH16_31765</name>
</gene>
<evidence type="ECO:0000259" key="3">
    <source>
        <dbReference type="Pfam" id="PF02709"/>
    </source>
</evidence>
<evidence type="ECO:0000259" key="2">
    <source>
        <dbReference type="Pfam" id="PF00535"/>
    </source>
</evidence>
<feature type="domain" description="Glycosyltransferase 2-like" evidence="2">
    <location>
        <begin position="8"/>
        <end position="135"/>
    </location>
</feature>
<dbReference type="Proteomes" id="UP001164963">
    <property type="component" value="Chromosome"/>
</dbReference>
<reference evidence="4" key="1">
    <citation type="journal article" date="2022" name="Front. Microbiol.">
        <title>Mirubactin C rescues the lethal effect of cell wall biosynthesis mutations in Bacillus subtilis.</title>
        <authorList>
            <person name="Kepplinger B."/>
            <person name="Wen X."/>
            <person name="Tyler A.R."/>
            <person name="Kim B.Y."/>
            <person name="Brown J."/>
            <person name="Banks P."/>
            <person name="Dashti Y."/>
            <person name="Mackenzie E.S."/>
            <person name="Wills C."/>
            <person name="Kawai Y."/>
            <person name="Waldron K.J."/>
            <person name="Allenby N.E.E."/>
            <person name="Wu L.J."/>
            <person name="Hall M.J."/>
            <person name="Errington J."/>
        </authorList>
    </citation>
    <scope>NUCLEOTIDE SEQUENCE</scope>
    <source>
        <strain evidence="4">MDA8-470</strain>
    </source>
</reference>
<dbReference type="Pfam" id="PF02709">
    <property type="entry name" value="Glyco_transf_7C"/>
    <property type="match status" value="1"/>
</dbReference>
<dbReference type="EMBL" id="CP098740">
    <property type="protein sequence ID" value="UZK58046.1"/>
    <property type="molecule type" value="Genomic_DNA"/>
</dbReference>
<dbReference type="EC" id="2.4.-.-" evidence="4"/>
<evidence type="ECO:0000313" key="4">
    <source>
        <dbReference type="EMBL" id="UZK58046.1"/>
    </source>
</evidence>
<dbReference type="Gene3D" id="3.90.550.10">
    <property type="entry name" value="Spore Coat Polysaccharide Biosynthesis Protein SpsA, Chain A"/>
    <property type="match status" value="1"/>
</dbReference>
<dbReference type="PANTHER" id="PTHR43685">
    <property type="entry name" value="GLYCOSYLTRANSFERASE"/>
    <property type="match status" value="1"/>
</dbReference>
<dbReference type="SUPFAM" id="SSF53448">
    <property type="entry name" value="Nucleotide-diphospho-sugar transferases"/>
    <property type="match status" value="1"/>
</dbReference>
<evidence type="ECO:0000313" key="5">
    <source>
        <dbReference type="Proteomes" id="UP001164963"/>
    </source>
</evidence>
<keyword evidence="1 4" id="KW-0808">Transferase</keyword>
<keyword evidence="4" id="KW-0328">Glycosyltransferase</keyword>
<dbReference type="InterPro" id="IPR027791">
    <property type="entry name" value="Galactosyl_T_C"/>
</dbReference>
<dbReference type="InterPro" id="IPR029044">
    <property type="entry name" value="Nucleotide-diphossugar_trans"/>
</dbReference>
<dbReference type="InterPro" id="IPR050834">
    <property type="entry name" value="Glycosyltransf_2"/>
</dbReference>
<dbReference type="RefSeq" id="WP_265546572.1">
    <property type="nucleotide sequence ID" value="NZ_CP098740.1"/>
</dbReference>
<accession>A0ABY6Q0W9</accession>
<evidence type="ECO:0000256" key="1">
    <source>
        <dbReference type="ARBA" id="ARBA00022679"/>
    </source>
</evidence>
<sequence>MSEQLQCSVVIPTYNRKAHLAHTLDSLVRQTLPRERFEVLVVDDGSSDGTEELVGGYADRLDVRYFFQPDDGWQVARARNVGIAAARADVTVMIDSGVVLHSGALAAHLTAHRKAPGPVALVGYLYGFTVDNADAEALEREIDTDDPDATMAAFAGSGTRFDIREYFYEKYTDDFNGLPAPWVVFWTGHVSAPTAAIRAAGGFDENFRSWGGEDLDLGYRLHRDGVRFELCRDASAIHLPHYKDFEENEDAAAPNYQYMARKYGTPITGLLTELRTVTPFDFNDVIVERKLPACADHLAQHGVAG</sequence>
<dbReference type="InterPro" id="IPR001173">
    <property type="entry name" value="Glyco_trans_2-like"/>
</dbReference>
<keyword evidence="5" id="KW-1185">Reference proteome</keyword>
<dbReference type="Pfam" id="PF00535">
    <property type="entry name" value="Glycos_transf_2"/>
    <property type="match status" value="1"/>
</dbReference>
<feature type="domain" description="Galactosyltransferase C-terminal" evidence="3">
    <location>
        <begin position="179"/>
        <end position="233"/>
    </location>
</feature>